<comment type="caution">
    <text evidence="4">The sequence shown here is derived from an EMBL/GenBank/DDBJ whole genome shotgun (WGS) entry which is preliminary data.</text>
</comment>
<keyword evidence="2" id="KW-0812">Transmembrane</keyword>
<feature type="non-terminal residue" evidence="4">
    <location>
        <position position="627"/>
    </location>
</feature>
<proteinExistence type="predicted"/>
<dbReference type="InterPro" id="IPR002035">
    <property type="entry name" value="VWF_A"/>
</dbReference>
<feature type="compositionally biased region" description="Polar residues" evidence="1">
    <location>
        <begin position="314"/>
        <end position="323"/>
    </location>
</feature>
<feature type="transmembrane region" description="Helical" evidence="2">
    <location>
        <begin position="12"/>
        <end position="31"/>
    </location>
</feature>
<evidence type="ECO:0000256" key="1">
    <source>
        <dbReference type="SAM" id="MobiDB-lite"/>
    </source>
</evidence>
<dbReference type="PANTHER" id="PTHR24020:SF84">
    <property type="entry name" value="VWFA DOMAIN-CONTAINING PROTEIN"/>
    <property type="match status" value="1"/>
</dbReference>
<feature type="domain" description="VWFA" evidence="3">
    <location>
        <begin position="54"/>
        <end position="247"/>
    </location>
</feature>
<feature type="region of interest" description="Disordered" evidence="1">
    <location>
        <begin position="293"/>
        <end position="323"/>
    </location>
</feature>
<dbReference type="CDD" id="cd00198">
    <property type="entry name" value="vWFA"/>
    <property type="match status" value="1"/>
</dbReference>
<keyword evidence="2" id="KW-0472">Membrane</keyword>
<name>A0ABV1D1P9_9FIRM</name>
<dbReference type="PANTHER" id="PTHR24020">
    <property type="entry name" value="COLLAGEN ALPHA"/>
    <property type="match status" value="1"/>
</dbReference>
<dbReference type="Gene3D" id="3.40.50.410">
    <property type="entry name" value="von Willebrand factor, type A domain"/>
    <property type="match status" value="1"/>
</dbReference>
<accession>A0ABV1D1P9</accession>
<keyword evidence="2" id="KW-1133">Transmembrane helix</keyword>
<sequence length="627" mass="68936">MKVVWRRTLKTGLAVMLAAGMMFGTLMAAWGEENSSVAAMDAVEAVNVSDTGYDVVFCIDNSRSMWKQQDIRDQAVRVLANLAVGSDIRIGGVYFADHVYQRCSLTSLTGEEDTKKVMSFLNFTDKDDGNRDTNIGSALSEALKLFENQDISRKRIIVLFSDGINEDYEGTGSYTARANNMTSQAAGEINEAQIALYCVFLEKDRADEAYLRNLVNYFKEDGQYDQERFFPVAENEIDRLADKFSDVFYAMQNNMKYENITMDKDGIYSFYVPSMGVDKVQISLKGIESLSAEPEIPAGEDTAGKEAAGEGNEQGKSSGNGQIDTWMDGETGYITIQNPSVGKWTVKAEAKDPSEVKGTLAFYAHLKAVCRLASVDGSGIYKNSLVTVKADFCDGAGGAVDIDPAADVTCYLEFASGKKEKMVLTKTGMGCGSGQFLVPDYGTYDFKVDARYEGFVNLEFWVPGGEIRGRGPRAAKIPPVFFSHTVIQDDKKQQSFMVLEEDLFTDPDGESVKIEKVVQSDAGNPVYAVQKDGVVVFTAKKTGALEIGLQLVDESGMTAVINVKGYVVNKARMITVLVVFAVVLAAVAAMITSSKKSDTRKRKFIKNSAESIRQLRKEIQEMRHTYD</sequence>
<dbReference type="InterPro" id="IPR036465">
    <property type="entry name" value="vWFA_dom_sf"/>
</dbReference>
<dbReference type="PROSITE" id="PS50234">
    <property type="entry name" value="VWFA"/>
    <property type="match status" value="1"/>
</dbReference>
<dbReference type="Proteomes" id="UP001454086">
    <property type="component" value="Unassembled WGS sequence"/>
</dbReference>
<gene>
    <name evidence="4" type="ORF">WMQ36_04955</name>
</gene>
<dbReference type="RefSeq" id="WP_349117838.1">
    <property type="nucleotide sequence ID" value="NZ_JBBMFM010000011.1"/>
</dbReference>
<evidence type="ECO:0000259" key="3">
    <source>
        <dbReference type="PROSITE" id="PS50234"/>
    </source>
</evidence>
<evidence type="ECO:0000313" key="4">
    <source>
        <dbReference type="EMBL" id="MEQ2424314.1"/>
    </source>
</evidence>
<feature type="transmembrane region" description="Helical" evidence="2">
    <location>
        <begin position="573"/>
        <end position="593"/>
    </location>
</feature>
<reference evidence="4 5" key="1">
    <citation type="submission" date="2024-03" db="EMBL/GenBank/DDBJ databases">
        <title>Human intestinal bacterial collection.</title>
        <authorList>
            <person name="Pauvert C."/>
            <person name="Hitch T.C.A."/>
            <person name="Clavel T."/>
        </authorList>
    </citation>
    <scope>NUCLEOTIDE SEQUENCE [LARGE SCALE GENOMIC DNA]</scope>
    <source>
        <strain evidence="4 5">CLA-SR-H021</strain>
    </source>
</reference>
<dbReference type="EMBL" id="JBBMFM010000011">
    <property type="protein sequence ID" value="MEQ2424314.1"/>
    <property type="molecule type" value="Genomic_DNA"/>
</dbReference>
<protein>
    <submittedName>
        <fullName evidence="4">VWA domain-containing protein</fullName>
    </submittedName>
</protein>
<evidence type="ECO:0000256" key="2">
    <source>
        <dbReference type="SAM" id="Phobius"/>
    </source>
</evidence>
<evidence type="ECO:0000313" key="5">
    <source>
        <dbReference type="Proteomes" id="UP001454086"/>
    </source>
</evidence>
<organism evidence="4 5">
    <name type="scientific">Enterocloster hominis</name>
    <name type="common">ex Hitch et al. 2024</name>
    <dbReference type="NCBI Taxonomy" id="1917870"/>
    <lineage>
        <taxon>Bacteria</taxon>
        <taxon>Bacillati</taxon>
        <taxon>Bacillota</taxon>
        <taxon>Clostridia</taxon>
        <taxon>Lachnospirales</taxon>
        <taxon>Lachnospiraceae</taxon>
        <taxon>Enterocloster</taxon>
    </lineage>
</organism>
<dbReference type="SUPFAM" id="SSF53300">
    <property type="entry name" value="vWA-like"/>
    <property type="match status" value="1"/>
</dbReference>
<dbReference type="SMART" id="SM00327">
    <property type="entry name" value="VWA"/>
    <property type="match status" value="1"/>
</dbReference>
<dbReference type="Pfam" id="PF00092">
    <property type="entry name" value="VWA"/>
    <property type="match status" value="1"/>
</dbReference>
<keyword evidence="5" id="KW-1185">Reference proteome</keyword>
<dbReference type="InterPro" id="IPR050525">
    <property type="entry name" value="ECM_Assembly_Org"/>
</dbReference>